<accession>A6VSU5</accession>
<name>A6VSU5_MARMS</name>
<dbReference type="KEGG" id="mmw:Mmwyl1_0589"/>
<dbReference type="HOGENOM" id="CLU_158635_0_0_6"/>
<dbReference type="eggNOG" id="ENOG502ZP2B">
    <property type="taxonomic scope" value="Bacteria"/>
</dbReference>
<protein>
    <submittedName>
        <fullName evidence="1">Uncharacterized protein</fullName>
    </submittedName>
</protein>
<reference evidence="1" key="1">
    <citation type="submission" date="2007-06" db="EMBL/GenBank/DDBJ databases">
        <title>Complete sequence of Marinomonas sp. MWYL1.</title>
        <authorList>
            <consortium name="US DOE Joint Genome Institute"/>
            <person name="Copeland A."/>
            <person name="Lucas S."/>
            <person name="Lapidus A."/>
            <person name="Barry K."/>
            <person name="Glavina del Rio T."/>
            <person name="Dalin E."/>
            <person name="Tice H."/>
            <person name="Pitluck S."/>
            <person name="Kiss H."/>
            <person name="Brettin T."/>
            <person name="Bruce D."/>
            <person name="Detter J.C."/>
            <person name="Han C."/>
            <person name="Schmutz J."/>
            <person name="Larimer F."/>
            <person name="Land M."/>
            <person name="Hauser L."/>
            <person name="Kyrpides N."/>
            <person name="Kim E."/>
            <person name="Johnston A.W.B."/>
            <person name="Todd J.D."/>
            <person name="Rogers R."/>
            <person name="Wexler M."/>
            <person name="Bond P.L."/>
            <person name="Li Y."/>
            <person name="Richardson P."/>
        </authorList>
    </citation>
    <scope>NUCLEOTIDE SEQUENCE [LARGE SCALE GENOMIC DNA]</scope>
    <source>
        <strain evidence="1">MWYL1</strain>
    </source>
</reference>
<sequence length="100" mass="11514">MTTPPTVTTIQEINDQYSYEDTTPGGKTDKKWVSCGQDSNYNELKHIFEKHLQPKIDLGLFTKQKALNALNSACFDLSSPRTRTRFETYLETYLDVKIFS</sequence>
<gene>
    <name evidence="1" type="ordered locus">Mmwyl1_0589</name>
</gene>
<dbReference type="AlphaFoldDB" id="A6VSU5"/>
<proteinExistence type="predicted"/>
<evidence type="ECO:0000313" key="1">
    <source>
        <dbReference type="EMBL" id="ABR69524.1"/>
    </source>
</evidence>
<dbReference type="OrthoDB" id="6898582at2"/>
<organism evidence="1">
    <name type="scientific">Marinomonas sp. (strain MWYL1)</name>
    <dbReference type="NCBI Taxonomy" id="400668"/>
    <lineage>
        <taxon>Bacteria</taxon>
        <taxon>Pseudomonadati</taxon>
        <taxon>Pseudomonadota</taxon>
        <taxon>Gammaproteobacteria</taxon>
        <taxon>Oceanospirillales</taxon>
        <taxon>Oceanospirillaceae</taxon>
        <taxon>Marinomonas</taxon>
    </lineage>
</organism>
<dbReference type="EMBL" id="CP000749">
    <property type="protein sequence ID" value="ABR69524.1"/>
    <property type="molecule type" value="Genomic_DNA"/>
</dbReference>